<dbReference type="EMBL" id="CP091092">
    <property type="protein sequence ID" value="WFN36673.1"/>
    <property type="molecule type" value="Genomic_DNA"/>
</dbReference>
<evidence type="ECO:0000313" key="1">
    <source>
        <dbReference type="EMBL" id="WFN36673.1"/>
    </source>
</evidence>
<dbReference type="Proteomes" id="UP001218895">
    <property type="component" value="Chromosome"/>
</dbReference>
<dbReference type="RefSeq" id="WP_278099509.1">
    <property type="nucleotide sequence ID" value="NZ_CP091092.1"/>
</dbReference>
<dbReference type="InterPro" id="IPR036504">
    <property type="entry name" value="CGI121/TPRKB_sf"/>
</dbReference>
<accession>A0AAF0JTR6</accession>
<dbReference type="Gene3D" id="3.30.2380.10">
    <property type="entry name" value="CGI121/TPRKB"/>
    <property type="match status" value="1"/>
</dbReference>
<reference evidence="1" key="1">
    <citation type="submission" date="2022-01" db="EMBL/GenBank/DDBJ databases">
        <title>Complete genome of Methanomicrobium antiquum DSM 21220.</title>
        <authorList>
            <person name="Chen S.-C."/>
            <person name="You Y.-T."/>
            <person name="Zhou Y.-Z."/>
            <person name="Lai M.-C."/>
        </authorList>
    </citation>
    <scope>NUCLEOTIDE SEQUENCE</scope>
    <source>
        <strain evidence="1">DSM 21220</strain>
    </source>
</reference>
<dbReference type="SUPFAM" id="SSF143870">
    <property type="entry name" value="PF0523-like"/>
    <property type="match status" value="1"/>
</dbReference>
<proteinExistence type="predicted"/>
<dbReference type="GeneID" id="79950954"/>
<protein>
    <submittedName>
        <fullName evidence="1">Uncharacterized protein</fullName>
    </submittedName>
</protein>
<evidence type="ECO:0000313" key="2">
    <source>
        <dbReference type="Proteomes" id="UP001218895"/>
    </source>
</evidence>
<keyword evidence="2" id="KW-1185">Reference proteome</keyword>
<dbReference type="NCBIfam" id="NF011465">
    <property type="entry name" value="PRK14886.1-1"/>
    <property type="match status" value="1"/>
</dbReference>
<name>A0AAF0JTR6_9EURY</name>
<gene>
    <name evidence="1" type="ORF">L1994_11100</name>
</gene>
<sequence>MKPVELKNEPDCEIDCEINQNETKSITDIFGVENYKTQDPKLKEFFFVPVSNVNMSNIDMLGGSKSKLKVKLTSNCGLFCGVAIARAEIKGIKTCLKALNEIANEYNAYIICLNEDNIAGKEHINSAICHATRSWFSKNAISNSFEMEVLLYAGGIRQCSLAGAFGLQKGENNLYICVCIFSCFDNDKVRMKTAERGSNIPGTTSDIILQILERLENDKIFLENENKFNFNFLDEIYSDNFSGILDLEEREKSEEKSEEKMRKLEKIKRLMKMFDITKEEIESVGSERFIDLVIERVALLDINK</sequence>
<dbReference type="KEGG" id="manq:L1994_11100"/>
<dbReference type="AlphaFoldDB" id="A0AAF0JTR6"/>
<organism evidence="1 2">
    <name type="scientific">Methanomicrobium antiquum</name>
    <dbReference type="NCBI Taxonomy" id="487686"/>
    <lineage>
        <taxon>Archaea</taxon>
        <taxon>Methanobacteriati</taxon>
        <taxon>Methanobacteriota</taxon>
        <taxon>Stenosarchaea group</taxon>
        <taxon>Methanomicrobia</taxon>
        <taxon>Methanomicrobiales</taxon>
        <taxon>Methanomicrobiaceae</taxon>
        <taxon>Methanomicrobium</taxon>
    </lineage>
</organism>